<feature type="transmembrane region" description="Helical" evidence="1">
    <location>
        <begin position="45"/>
        <end position="62"/>
    </location>
</feature>
<evidence type="ECO:0008006" key="4">
    <source>
        <dbReference type="Google" id="ProtNLM"/>
    </source>
</evidence>
<dbReference type="EMBL" id="CP013655">
    <property type="protein sequence ID" value="ALS37605.1"/>
    <property type="molecule type" value="Genomic_DNA"/>
</dbReference>
<dbReference type="InterPro" id="IPR005915">
    <property type="entry name" value="Tandem_5TM"/>
</dbReference>
<gene>
    <name evidence="2" type="ORF">ATZ35_10700</name>
</gene>
<keyword evidence="3" id="KW-1185">Reference proteome</keyword>
<evidence type="ECO:0000256" key="1">
    <source>
        <dbReference type="SAM" id="Phobius"/>
    </source>
</evidence>
<organism evidence="2 3">
    <name type="scientific">Enterococcus rotai</name>
    <dbReference type="NCBI Taxonomy" id="118060"/>
    <lineage>
        <taxon>Bacteria</taxon>
        <taxon>Bacillati</taxon>
        <taxon>Bacillota</taxon>
        <taxon>Bacilli</taxon>
        <taxon>Lactobacillales</taxon>
        <taxon>Enterococcaceae</taxon>
        <taxon>Enterococcus</taxon>
    </lineage>
</organism>
<dbReference type="NCBIfam" id="TIGR01218">
    <property type="entry name" value="Gpos_tandem_5TM"/>
    <property type="match status" value="1"/>
</dbReference>
<evidence type="ECO:0000313" key="2">
    <source>
        <dbReference type="EMBL" id="ALS37605.1"/>
    </source>
</evidence>
<dbReference type="Pfam" id="PF04276">
    <property type="entry name" value="DUF443"/>
    <property type="match status" value="1"/>
</dbReference>
<evidence type="ECO:0000313" key="3">
    <source>
        <dbReference type="Proteomes" id="UP000067523"/>
    </source>
</evidence>
<dbReference type="STRING" id="118060.ATZ35_10700"/>
<feature type="transmembrane region" description="Helical" evidence="1">
    <location>
        <begin position="153"/>
        <end position="171"/>
    </location>
</feature>
<reference evidence="3" key="1">
    <citation type="submission" date="2015-12" db="EMBL/GenBank/DDBJ databases">
        <authorList>
            <person name="Lauer A."/>
            <person name="Humrighouse B."/>
            <person name="Loparev V."/>
            <person name="Shewmaker P.L."/>
            <person name="Whitney A.M."/>
            <person name="McLaughlin R.W."/>
        </authorList>
    </citation>
    <scope>NUCLEOTIDE SEQUENCE [LARGE SCALE GENOMIC DNA]</scope>
    <source>
        <strain evidence="3">LMG 26678</strain>
    </source>
</reference>
<keyword evidence="1" id="KW-0472">Membrane</keyword>
<keyword evidence="1" id="KW-1133">Transmembrane helix</keyword>
<keyword evidence="1" id="KW-0812">Transmembrane</keyword>
<sequence>MLVDLDTSKLVWIVPWAVWLFPKNAYCYDAVKEDNKQKKKSSSKGLIVLTSSILASALIRNTDKSFGELSFLQGHPIELFLCLIVVTAAVFYYRWYSSNRELKRLSDIKKYEIVVSKKTSGLMSQLLKVCVGIFISIVALYFFGSIFIFKGNILGLGVYYFFLINILFRNYSEKIPETIHLSLKK</sequence>
<accession>A0A0U2LWX2</accession>
<protein>
    <recommendedName>
        <fullName evidence="4">DUF443 family protein</fullName>
    </recommendedName>
</protein>
<name>A0A0U2LWX2_9ENTE</name>
<proteinExistence type="predicted"/>
<feature type="transmembrane region" description="Helical" evidence="1">
    <location>
        <begin position="74"/>
        <end position="95"/>
    </location>
</feature>
<feature type="transmembrane region" description="Helical" evidence="1">
    <location>
        <begin position="126"/>
        <end position="147"/>
    </location>
</feature>
<dbReference type="KEGG" id="erx:ATZ35_10700"/>
<dbReference type="AlphaFoldDB" id="A0A0U2LWX2"/>
<dbReference type="Proteomes" id="UP000067523">
    <property type="component" value="Chromosome"/>
</dbReference>